<evidence type="ECO:0000313" key="3">
    <source>
        <dbReference type="Proteomes" id="UP000198510"/>
    </source>
</evidence>
<evidence type="ECO:0008006" key="4">
    <source>
        <dbReference type="Google" id="ProtNLM"/>
    </source>
</evidence>
<evidence type="ECO:0000256" key="1">
    <source>
        <dbReference type="ARBA" id="ARBA00022500"/>
    </source>
</evidence>
<proteinExistence type="predicted"/>
<dbReference type="OrthoDB" id="967598at2"/>
<name>A0A1G9BS11_9BACT</name>
<dbReference type="EMBL" id="FNFO01000002">
    <property type="protein sequence ID" value="SDK42227.1"/>
    <property type="molecule type" value="Genomic_DNA"/>
</dbReference>
<dbReference type="Proteomes" id="UP000198510">
    <property type="component" value="Unassembled WGS sequence"/>
</dbReference>
<dbReference type="STRING" id="1075417.SAMN05421823_102694"/>
<dbReference type="RefSeq" id="WP_143017162.1">
    <property type="nucleotide sequence ID" value="NZ_FNFO01000002.1"/>
</dbReference>
<sequence>MKNRLNGPDWDIVQQLIRMGLQSAIDAFGSFTAGNAPLHTESVQCNTATLPPYRTQEDIIVLTTAIKGALKGHCHLIFSAPEARQLLAHACPNADPADEIAQAFLLELDNIVTASIVTHFANLLDTHLYGDVPQWTQLTADALAAFVYQDRCPVLFDAQLASSDRQIRPVLVWTMEERFFEALQTLTADEAHTKRISNYISY</sequence>
<keyword evidence="1" id="KW-0145">Chemotaxis</keyword>
<organism evidence="2 3">
    <name type="scientific">Catalinimonas alkaloidigena</name>
    <dbReference type="NCBI Taxonomy" id="1075417"/>
    <lineage>
        <taxon>Bacteria</taxon>
        <taxon>Pseudomonadati</taxon>
        <taxon>Bacteroidota</taxon>
        <taxon>Cytophagia</taxon>
        <taxon>Cytophagales</taxon>
        <taxon>Catalimonadaceae</taxon>
        <taxon>Catalinimonas</taxon>
    </lineage>
</organism>
<dbReference type="InterPro" id="IPR028976">
    <property type="entry name" value="CheC-like_sf"/>
</dbReference>
<dbReference type="AlphaFoldDB" id="A0A1G9BS11"/>
<reference evidence="2 3" key="1">
    <citation type="submission" date="2016-10" db="EMBL/GenBank/DDBJ databases">
        <authorList>
            <person name="de Groot N.N."/>
        </authorList>
    </citation>
    <scope>NUCLEOTIDE SEQUENCE [LARGE SCALE GENOMIC DNA]</scope>
    <source>
        <strain evidence="2 3">DSM 25186</strain>
    </source>
</reference>
<accession>A0A1G9BS11</accession>
<keyword evidence="3" id="KW-1185">Reference proteome</keyword>
<protein>
    <recommendedName>
        <fullName evidence="4">Chemotaxis phosphatase CheX</fullName>
    </recommendedName>
</protein>
<dbReference type="Gene3D" id="3.40.1550.10">
    <property type="entry name" value="CheC-like"/>
    <property type="match status" value="1"/>
</dbReference>
<gene>
    <name evidence="2" type="ORF">SAMN05421823_102694</name>
</gene>
<dbReference type="SUPFAM" id="SSF103039">
    <property type="entry name" value="CheC-like"/>
    <property type="match status" value="1"/>
</dbReference>
<dbReference type="GO" id="GO:0006935">
    <property type="term" value="P:chemotaxis"/>
    <property type="evidence" value="ECO:0007669"/>
    <property type="project" value="UniProtKB-KW"/>
</dbReference>
<evidence type="ECO:0000313" key="2">
    <source>
        <dbReference type="EMBL" id="SDK42227.1"/>
    </source>
</evidence>